<sequence>HFPSVTKHPPKHLDFLSKTWLPTATQLTTVTGKKAKMQVKKMLRNNIQCKGWDHMFWLAPIHPRTGFPDQLGGNSGPHQVSPFPGHSDRTPTDWPPGETEAAVVVSKLWKKVVEVLQTYNFKIQHQPGKQRRYCDALS</sequence>
<evidence type="ECO:0000256" key="1">
    <source>
        <dbReference type="SAM" id="MobiDB-lite"/>
    </source>
</evidence>
<dbReference type="Proteomes" id="UP001476798">
    <property type="component" value="Unassembled WGS sequence"/>
</dbReference>
<accession>A0ABV0NB61</accession>
<evidence type="ECO:0000313" key="2">
    <source>
        <dbReference type="EMBL" id="MEQ2167788.1"/>
    </source>
</evidence>
<name>A0ABV0NB61_9TELE</name>
<keyword evidence="3" id="KW-1185">Reference proteome</keyword>
<dbReference type="EMBL" id="JAHRIO010030373">
    <property type="protein sequence ID" value="MEQ2167788.1"/>
    <property type="molecule type" value="Genomic_DNA"/>
</dbReference>
<comment type="caution">
    <text evidence="2">The sequence shown here is derived from an EMBL/GenBank/DDBJ whole genome shotgun (WGS) entry which is preliminary data.</text>
</comment>
<proteinExistence type="predicted"/>
<feature type="region of interest" description="Disordered" evidence="1">
    <location>
        <begin position="70"/>
        <end position="97"/>
    </location>
</feature>
<protein>
    <submittedName>
        <fullName evidence="2">Uncharacterized protein</fullName>
    </submittedName>
</protein>
<feature type="non-terminal residue" evidence="2">
    <location>
        <position position="1"/>
    </location>
</feature>
<reference evidence="2 3" key="1">
    <citation type="submission" date="2021-06" db="EMBL/GenBank/DDBJ databases">
        <authorList>
            <person name="Palmer J.M."/>
        </authorList>
    </citation>
    <scope>NUCLEOTIDE SEQUENCE [LARGE SCALE GENOMIC DNA]</scope>
    <source>
        <strain evidence="2 3">GA_2019</strain>
        <tissue evidence="2">Muscle</tissue>
    </source>
</reference>
<gene>
    <name evidence="2" type="ORF">GOODEAATRI_007600</name>
</gene>
<evidence type="ECO:0000313" key="3">
    <source>
        <dbReference type="Proteomes" id="UP001476798"/>
    </source>
</evidence>
<organism evidence="2 3">
    <name type="scientific">Goodea atripinnis</name>
    <dbReference type="NCBI Taxonomy" id="208336"/>
    <lineage>
        <taxon>Eukaryota</taxon>
        <taxon>Metazoa</taxon>
        <taxon>Chordata</taxon>
        <taxon>Craniata</taxon>
        <taxon>Vertebrata</taxon>
        <taxon>Euteleostomi</taxon>
        <taxon>Actinopterygii</taxon>
        <taxon>Neopterygii</taxon>
        <taxon>Teleostei</taxon>
        <taxon>Neoteleostei</taxon>
        <taxon>Acanthomorphata</taxon>
        <taxon>Ovalentaria</taxon>
        <taxon>Atherinomorphae</taxon>
        <taxon>Cyprinodontiformes</taxon>
        <taxon>Goodeidae</taxon>
        <taxon>Goodea</taxon>
    </lineage>
</organism>